<dbReference type="PANTHER" id="PTHR31370">
    <property type="entry name" value="F-BOX PROTEIN FAMILY-LIKE"/>
    <property type="match status" value="1"/>
</dbReference>
<dbReference type="Pfam" id="PF12014">
    <property type="entry name" value="Cyclin_D1_bind"/>
    <property type="match status" value="1"/>
</dbReference>
<dbReference type="OrthoDB" id="1371126at2759"/>
<reference evidence="1 2" key="1">
    <citation type="submission" date="2020-02" db="EMBL/GenBank/DDBJ databases">
        <authorList>
            <person name="Ma Q."/>
            <person name="Huang Y."/>
            <person name="Song X."/>
            <person name="Pei D."/>
        </authorList>
    </citation>
    <scope>NUCLEOTIDE SEQUENCE [LARGE SCALE GENOMIC DNA]</scope>
    <source>
        <strain evidence="1">Sxm20200214</strain>
        <tissue evidence="1">Leaf</tissue>
    </source>
</reference>
<protein>
    <submittedName>
        <fullName evidence="1">Uncharacterized protein</fullName>
    </submittedName>
</protein>
<sequence length="102" mass="11431">MDGRDFKHSYTGTGISDGYGFRYPGSKPGSLYVISDDHFAFVWHETLDVFTLKRVNLEEILKKGLGTCVPPLPPTNNFTYMGKSYTNVFTESLLYSSSSDSE</sequence>
<dbReference type="PANTHER" id="PTHR31370:SF4">
    <property type="entry name" value="F-BOX DOMAIN-CONTAINING PROTEIN"/>
    <property type="match status" value="1"/>
</dbReference>
<comment type="caution">
    <text evidence="1">The sequence shown here is derived from an EMBL/GenBank/DDBJ whole genome shotgun (WGS) entry which is preliminary data.</text>
</comment>
<dbReference type="AlphaFoldDB" id="A0A8X7SJ88"/>
<evidence type="ECO:0000313" key="2">
    <source>
        <dbReference type="Proteomes" id="UP000886595"/>
    </source>
</evidence>
<accession>A0A8X7SJ88</accession>
<gene>
    <name evidence="1" type="ORF">Bca52824_027334</name>
</gene>
<dbReference type="Proteomes" id="UP000886595">
    <property type="component" value="Unassembled WGS sequence"/>
</dbReference>
<dbReference type="InterPro" id="IPR040275">
    <property type="entry name" value="At5g39450-like"/>
</dbReference>
<keyword evidence="2" id="KW-1185">Reference proteome</keyword>
<proteinExistence type="predicted"/>
<name>A0A8X7SJ88_BRACI</name>
<organism evidence="1 2">
    <name type="scientific">Brassica carinata</name>
    <name type="common">Ethiopian mustard</name>
    <name type="synonym">Abyssinian cabbage</name>
    <dbReference type="NCBI Taxonomy" id="52824"/>
    <lineage>
        <taxon>Eukaryota</taxon>
        <taxon>Viridiplantae</taxon>
        <taxon>Streptophyta</taxon>
        <taxon>Embryophyta</taxon>
        <taxon>Tracheophyta</taxon>
        <taxon>Spermatophyta</taxon>
        <taxon>Magnoliopsida</taxon>
        <taxon>eudicotyledons</taxon>
        <taxon>Gunneridae</taxon>
        <taxon>Pentapetalae</taxon>
        <taxon>rosids</taxon>
        <taxon>malvids</taxon>
        <taxon>Brassicales</taxon>
        <taxon>Brassicaceae</taxon>
        <taxon>Brassiceae</taxon>
        <taxon>Brassica</taxon>
    </lineage>
</organism>
<evidence type="ECO:0000313" key="1">
    <source>
        <dbReference type="EMBL" id="KAG2307586.1"/>
    </source>
</evidence>
<dbReference type="EMBL" id="JAAMPC010000006">
    <property type="protein sequence ID" value="KAG2307586.1"/>
    <property type="molecule type" value="Genomic_DNA"/>
</dbReference>